<dbReference type="InterPro" id="IPR041215">
    <property type="entry name" value="FlgO_dom"/>
</dbReference>
<name>A0A4Q0XVK0_9BACT</name>
<reference evidence="2 3" key="1">
    <citation type="submission" date="2017-10" db="EMBL/GenBank/DDBJ databases">
        <title>Genomics of the genus Arcobacter.</title>
        <authorList>
            <person name="Perez-Cataluna A."/>
            <person name="Figueras M.J."/>
        </authorList>
    </citation>
    <scope>NUCLEOTIDE SEQUENCE [LARGE SCALE GENOMIC DNA]</scope>
    <source>
        <strain evidence="2 3">DSM 24636</strain>
    </source>
</reference>
<dbReference type="EMBL" id="PDKO01000020">
    <property type="protein sequence ID" value="RXJ61183.1"/>
    <property type="molecule type" value="Genomic_DNA"/>
</dbReference>
<keyword evidence="3" id="KW-1185">Reference proteome</keyword>
<dbReference type="Pfam" id="PF17680">
    <property type="entry name" value="FlgO"/>
    <property type="match status" value="1"/>
</dbReference>
<evidence type="ECO:0000313" key="3">
    <source>
        <dbReference type="Proteomes" id="UP000290191"/>
    </source>
</evidence>
<comment type="caution">
    <text evidence="2">The sequence shown here is derived from an EMBL/GenBank/DDBJ whole genome shotgun (WGS) entry which is preliminary data.</text>
</comment>
<evidence type="ECO:0000259" key="1">
    <source>
        <dbReference type="Pfam" id="PF17680"/>
    </source>
</evidence>
<dbReference type="STRING" id="877500.GCA_000935065_03269"/>
<organism evidence="2 3">
    <name type="scientific">Halarcobacter anaerophilus</name>
    <dbReference type="NCBI Taxonomy" id="877500"/>
    <lineage>
        <taxon>Bacteria</taxon>
        <taxon>Pseudomonadati</taxon>
        <taxon>Campylobacterota</taxon>
        <taxon>Epsilonproteobacteria</taxon>
        <taxon>Campylobacterales</taxon>
        <taxon>Arcobacteraceae</taxon>
        <taxon>Halarcobacter</taxon>
    </lineage>
</organism>
<feature type="domain" description="FlgO" evidence="1">
    <location>
        <begin position="25"/>
        <end position="152"/>
    </location>
</feature>
<protein>
    <recommendedName>
        <fullName evidence="1">FlgO domain-containing protein</fullName>
    </recommendedName>
</protein>
<proteinExistence type="predicted"/>
<dbReference type="Proteomes" id="UP000290191">
    <property type="component" value="Unassembled WGS sequence"/>
</dbReference>
<sequence length="177" mass="19879">MAKTVASKSPTNHKYLTGSTNFDSLVEELVEKQEPKIKEYIDSQEAVLVPDFVNVDRLRNRSKLGFLLSEQLKNSLLNKGVIVKAVELSRDFQLGVHGFNVLTRIQKDIKNKELSTRYAFVGTYSVTTESLIIFTKLVDLSTGNILSSASSETLVDDEIFDLERNTIQPNIRAPMVL</sequence>
<accession>A0A4Q0XVK0</accession>
<gene>
    <name evidence="2" type="ORF">CRV06_14565</name>
</gene>
<evidence type="ECO:0000313" key="2">
    <source>
        <dbReference type="EMBL" id="RXJ61183.1"/>
    </source>
</evidence>
<dbReference type="AlphaFoldDB" id="A0A4Q0XVK0"/>
<dbReference type="OrthoDB" id="5343792at2"/>